<organism evidence="1 2">
    <name type="scientific">Dreissena polymorpha</name>
    <name type="common">Zebra mussel</name>
    <name type="synonym">Mytilus polymorpha</name>
    <dbReference type="NCBI Taxonomy" id="45954"/>
    <lineage>
        <taxon>Eukaryota</taxon>
        <taxon>Metazoa</taxon>
        <taxon>Spiralia</taxon>
        <taxon>Lophotrochozoa</taxon>
        <taxon>Mollusca</taxon>
        <taxon>Bivalvia</taxon>
        <taxon>Autobranchia</taxon>
        <taxon>Heteroconchia</taxon>
        <taxon>Euheterodonta</taxon>
        <taxon>Imparidentia</taxon>
        <taxon>Neoheterodontei</taxon>
        <taxon>Myida</taxon>
        <taxon>Dreissenoidea</taxon>
        <taxon>Dreissenidae</taxon>
        <taxon>Dreissena</taxon>
    </lineage>
</organism>
<reference evidence="1" key="2">
    <citation type="submission" date="2020-11" db="EMBL/GenBank/DDBJ databases">
        <authorList>
            <person name="McCartney M.A."/>
            <person name="Auch B."/>
            <person name="Kono T."/>
            <person name="Mallez S."/>
            <person name="Becker A."/>
            <person name="Gohl D.M."/>
            <person name="Silverstein K.A.T."/>
            <person name="Koren S."/>
            <person name="Bechman K.B."/>
            <person name="Herman A."/>
            <person name="Abrahante J.E."/>
            <person name="Garbe J."/>
        </authorList>
    </citation>
    <scope>NUCLEOTIDE SEQUENCE</scope>
    <source>
        <strain evidence="1">Duluth1</strain>
        <tissue evidence="1">Whole animal</tissue>
    </source>
</reference>
<reference evidence="1" key="1">
    <citation type="journal article" date="2019" name="bioRxiv">
        <title>The Genome of the Zebra Mussel, Dreissena polymorpha: A Resource for Invasive Species Research.</title>
        <authorList>
            <person name="McCartney M.A."/>
            <person name="Auch B."/>
            <person name="Kono T."/>
            <person name="Mallez S."/>
            <person name="Zhang Y."/>
            <person name="Obille A."/>
            <person name="Becker A."/>
            <person name="Abrahante J.E."/>
            <person name="Garbe J."/>
            <person name="Badalamenti J.P."/>
            <person name="Herman A."/>
            <person name="Mangelson H."/>
            <person name="Liachko I."/>
            <person name="Sullivan S."/>
            <person name="Sone E.D."/>
            <person name="Koren S."/>
            <person name="Silverstein K.A.T."/>
            <person name="Beckman K.B."/>
            <person name="Gohl D.M."/>
        </authorList>
    </citation>
    <scope>NUCLEOTIDE SEQUENCE</scope>
    <source>
        <strain evidence="1">Duluth1</strain>
        <tissue evidence="1">Whole animal</tissue>
    </source>
</reference>
<name>A0A9D3YSD8_DREPO</name>
<accession>A0A9D3YSD8</accession>
<dbReference type="Proteomes" id="UP000828390">
    <property type="component" value="Unassembled WGS sequence"/>
</dbReference>
<proteinExistence type="predicted"/>
<evidence type="ECO:0000313" key="2">
    <source>
        <dbReference type="Proteomes" id="UP000828390"/>
    </source>
</evidence>
<protein>
    <submittedName>
        <fullName evidence="1">Uncharacterized protein</fullName>
    </submittedName>
</protein>
<comment type="caution">
    <text evidence="1">The sequence shown here is derived from an EMBL/GenBank/DDBJ whole genome shotgun (WGS) entry which is preliminary data.</text>
</comment>
<sequence>MKLCHLCFQRAQSSGDDLDMSDQCETNEGLYLRVKSQRLFLFEGSDARIWCMQGPYGREFV</sequence>
<evidence type="ECO:0000313" key="1">
    <source>
        <dbReference type="EMBL" id="KAH3703676.1"/>
    </source>
</evidence>
<dbReference type="EMBL" id="JAIWYP010000015">
    <property type="protein sequence ID" value="KAH3703676.1"/>
    <property type="molecule type" value="Genomic_DNA"/>
</dbReference>
<gene>
    <name evidence="1" type="ORF">DPMN_078718</name>
</gene>
<keyword evidence="2" id="KW-1185">Reference proteome</keyword>
<dbReference type="AlphaFoldDB" id="A0A9D3YSD8"/>